<feature type="compositionally biased region" description="Polar residues" evidence="1">
    <location>
        <begin position="40"/>
        <end position="54"/>
    </location>
</feature>
<accession>A0A388M0W6</accession>
<evidence type="ECO:0000313" key="3">
    <source>
        <dbReference type="Proteomes" id="UP000265515"/>
    </source>
</evidence>
<dbReference type="Gramene" id="GBG88181">
    <property type="protein sequence ID" value="GBG88181"/>
    <property type="gene ID" value="CBR_g46670"/>
</dbReference>
<protein>
    <submittedName>
        <fullName evidence="2">Uncharacterized protein</fullName>
    </submittedName>
</protein>
<name>A0A388M0W6_CHABU</name>
<dbReference type="EMBL" id="BFEA01000654">
    <property type="protein sequence ID" value="GBG88181.1"/>
    <property type="molecule type" value="Genomic_DNA"/>
</dbReference>
<gene>
    <name evidence="2" type="ORF">CBR_g46670</name>
</gene>
<evidence type="ECO:0000256" key="1">
    <source>
        <dbReference type="SAM" id="MobiDB-lite"/>
    </source>
</evidence>
<feature type="region of interest" description="Disordered" evidence="1">
    <location>
        <begin position="36"/>
        <end position="55"/>
    </location>
</feature>
<proteinExistence type="predicted"/>
<comment type="caution">
    <text evidence="2">The sequence shown here is derived from an EMBL/GenBank/DDBJ whole genome shotgun (WGS) entry which is preliminary data.</text>
</comment>
<evidence type="ECO:0000313" key="2">
    <source>
        <dbReference type="EMBL" id="GBG88181.1"/>
    </source>
</evidence>
<reference evidence="2 3" key="1">
    <citation type="journal article" date="2018" name="Cell">
        <title>The Chara Genome: Secondary Complexity and Implications for Plant Terrestrialization.</title>
        <authorList>
            <person name="Nishiyama T."/>
            <person name="Sakayama H."/>
            <person name="Vries J.D."/>
            <person name="Buschmann H."/>
            <person name="Saint-Marcoux D."/>
            <person name="Ullrich K.K."/>
            <person name="Haas F.B."/>
            <person name="Vanderstraeten L."/>
            <person name="Becker D."/>
            <person name="Lang D."/>
            <person name="Vosolsobe S."/>
            <person name="Rombauts S."/>
            <person name="Wilhelmsson P.K.I."/>
            <person name="Janitza P."/>
            <person name="Kern R."/>
            <person name="Heyl A."/>
            <person name="Rumpler F."/>
            <person name="Villalobos L.I.A.C."/>
            <person name="Clay J.M."/>
            <person name="Skokan R."/>
            <person name="Toyoda A."/>
            <person name="Suzuki Y."/>
            <person name="Kagoshima H."/>
            <person name="Schijlen E."/>
            <person name="Tajeshwar N."/>
            <person name="Catarino B."/>
            <person name="Hetherington A.J."/>
            <person name="Saltykova A."/>
            <person name="Bonnot C."/>
            <person name="Breuninger H."/>
            <person name="Symeonidi A."/>
            <person name="Radhakrishnan G.V."/>
            <person name="Van Nieuwerburgh F."/>
            <person name="Deforce D."/>
            <person name="Chang C."/>
            <person name="Karol K.G."/>
            <person name="Hedrich R."/>
            <person name="Ulvskov P."/>
            <person name="Glockner G."/>
            <person name="Delwiche C.F."/>
            <person name="Petrasek J."/>
            <person name="Van de Peer Y."/>
            <person name="Friml J."/>
            <person name="Beilby M."/>
            <person name="Dolan L."/>
            <person name="Kohara Y."/>
            <person name="Sugano S."/>
            <person name="Fujiyama A."/>
            <person name="Delaux P.-M."/>
            <person name="Quint M."/>
            <person name="TheiBen G."/>
            <person name="Hagemann M."/>
            <person name="Harholt J."/>
            <person name="Dunand C."/>
            <person name="Zachgo S."/>
            <person name="Langdale J."/>
            <person name="Maumus F."/>
            <person name="Straeten D.V.D."/>
            <person name="Gould S.B."/>
            <person name="Rensing S.A."/>
        </authorList>
    </citation>
    <scope>NUCLEOTIDE SEQUENCE [LARGE SCALE GENOMIC DNA]</scope>
    <source>
        <strain evidence="2 3">S276</strain>
    </source>
</reference>
<dbReference type="Proteomes" id="UP000265515">
    <property type="component" value="Unassembled WGS sequence"/>
</dbReference>
<organism evidence="2 3">
    <name type="scientific">Chara braunii</name>
    <name type="common">Braun's stonewort</name>
    <dbReference type="NCBI Taxonomy" id="69332"/>
    <lineage>
        <taxon>Eukaryota</taxon>
        <taxon>Viridiplantae</taxon>
        <taxon>Streptophyta</taxon>
        <taxon>Charophyceae</taxon>
        <taxon>Charales</taxon>
        <taxon>Characeae</taxon>
        <taxon>Chara</taxon>
    </lineage>
</organism>
<keyword evidence="3" id="KW-1185">Reference proteome</keyword>
<sequence length="128" mass="13554">MGGGRAKEKPKEETKAPVQEVELVEVTSETHTVLNVRGRTANSVPPSDNLSRDSSPAVMALKPEPMVGVKEIAAAADMGPGTSPSSVSTVACSTVPEAAANRIKTVKLGRYFLDVRMNLSYECSQIPQ</sequence>
<dbReference type="AlphaFoldDB" id="A0A388M0W6"/>